<keyword evidence="4 6" id="KW-1133">Transmembrane helix</keyword>
<keyword evidence="2" id="KW-1003">Cell membrane</keyword>
<feature type="transmembrane region" description="Helical" evidence="6">
    <location>
        <begin position="136"/>
        <end position="160"/>
    </location>
</feature>
<proteinExistence type="predicted"/>
<dbReference type="GO" id="GO:0005886">
    <property type="term" value="C:plasma membrane"/>
    <property type="evidence" value="ECO:0007669"/>
    <property type="project" value="UniProtKB-SubCell"/>
</dbReference>
<evidence type="ECO:0000256" key="1">
    <source>
        <dbReference type="ARBA" id="ARBA00004651"/>
    </source>
</evidence>
<dbReference type="Pfam" id="PF09335">
    <property type="entry name" value="VTT_dom"/>
    <property type="match status" value="1"/>
</dbReference>
<gene>
    <name evidence="8" type="ORF">METZ01_LOCUS261844</name>
</gene>
<feature type="transmembrane region" description="Helical" evidence="6">
    <location>
        <begin position="172"/>
        <end position="194"/>
    </location>
</feature>
<dbReference type="InterPro" id="IPR032816">
    <property type="entry name" value="VTT_dom"/>
</dbReference>
<evidence type="ECO:0000256" key="5">
    <source>
        <dbReference type="ARBA" id="ARBA00023136"/>
    </source>
</evidence>
<accession>A0A382JA57</accession>
<reference evidence="8" key="1">
    <citation type="submission" date="2018-05" db="EMBL/GenBank/DDBJ databases">
        <authorList>
            <person name="Lanie J.A."/>
            <person name="Ng W.-L."/>
            <person name="Kazmierczak K.M."/>
            <person name="Andrzejewski T.M."/>
            <person name="Davidsen T.M."/>
            <person name="Wayne K.J."/>
            <person name="Tettelin H."/>
            <person name="Glass J.I."/>
            <person name="Rusch D."/>
            <person name="Podicherti R."/>
            <person name="Tsui H.-C.T."/>
            <person name="Winkler M.E."/>
        </authorList>
    </citation>
    <scope>NUCLEOTIDE SEQUENCE</scope>
</reference>
<evidence type="ECO:0000313" key="8">
    <source>
        <dbReference type="EMBL" id="SVC08990.1"/>
    </source>
</evidence>
<feature type="domain" description="VTT" evidence="7">
    <location>
        <begin position="32"/>
        <end position="157"/>
    </location>
</feature>
<evidence type="ECO:0000256" key="2">
    <source>
        <dbReference type="ARBA" id="ARBA00022475"/>
    </source>
</evidence>
<comment type="subcellular location">
    <subcellularLocation>
        <location evidence="1">Cell membrane</location>
        <topology evidence="1">Multi-pass membrane protein</topology>
    </subcellularLocation>
</comment>
<dbReference type="PANTHER" id="PTHR42709">
    <property type="entry name" value="ALKALINE PHOSPHATASE LIKE PROTEIN"/>
    <property type="match status" value="1"/>
</dbReference>
<evidence type="ECO:0000259" key="7">
    <source>
        <dbReference type="Pfam" id="PF09335"/>
    </source>
</evidence>
<protein>
    <recommendedName>
        <fullName evidence="7">VTT domain-containing protein</fullName>
    </recommendedName>
</protein>
<keyword evidence="5 6" id="KW-0472">Membrane</keyword>
<evidence type="ECO:0000256" key="4">
    <source>
        <dbReference type="ARBA" id="ARBA00022989"/>
    </source>
</evidence>
<dbReference type="InterPro" id="IPR051311">
    <property type="entry name" value="DedA_domain"/>
</dbReference>
<dbReference type="EMBL" id="UINC01072966">
    <property type="protein sequence ID" value="SVC08990.1"/>
    <property type="molecule type" value="Genomic_DNA"/>
</dbReference>
<feature type="non-terminal residue" evidence="8">
    <location>
        <position position="1"/>
    </location>
</feature>
<dbReference type="PANTHER" id="PTHR42709:SF6">
    <property type="entry name" value="UNDECAPRENYL PHOSPHATE TRANSPORTER A"/>
    <property type="match status" value="1"/>
</dbReference>
<feature type="transmembrane region" description="Helical" evidence="6">
    <location>
        <begin position="110"/>
        <end position="130"/>
    </location>
</feature>
<dbReference type="AlphaFoldDB" id="A0A382JA57"/>
<organism evidence="8">
    <name type="scientific">marine metagenome</name>
    <dbReference type="NCBI Taxonomy" id="408172"/>
    <lineage>
        <taxon>unclassified sequences</taxon>
        <taxon>metagenomes</taxon>
        <taxon>ecological metagenomes</taxon>
    </lineage>
</organism>
<sequence length="218" mass="24015">DQILALLGNAPPFLIYLTLGLGAAVENIIPPIPADTFVLIGGFLAARDHVSEVVVFFVTWASNVVSALAVFVIAYRHGNSFFQTRFGRYFLRPTQLKTIRRFYDRWGSAAIFYTRFLPGLRVVAPVFAGVTQQKPWVVAMPLLVASAIWYGGLTWAGLVAGRNLEHILVLQARVNTTLAAITVIVSLLIVWWWVRSRRSGQEKDAPNSATDASDKGAT</sequence>
<evidence type="ECO:0000256" key="6">
    <source>
        <dbReference type="SAM" id="Phobius"/>
    </source>
</evidence>
<evidence type="ECO:0000256" key="3">
    <source>
        <dbReference type="ARBA" id="ARBA00022692"/>
    </source>
</evidence>
<name>A0A382JA57_9ZZZZ</name>
<keyword evidence="3 6" id="KW-0812">Transmembrane</keyword>
<feature type="transmembrane region" description="Helical" evidence="6">
    <location>
        <begin position="53"/>
        <end position="75"/>
    </location>
</feature>